<proteinExistence type="predicted"/>
<organism evidence="2">
    <name type="scientific">uncultured Friedmanniella sp</name>
    <dbReference type="NCBI Taxonomy" id="335381"/>
    <lineage>
        <taxon>Bacteria</taxon>
        <taxon>Bacillati</taxon>
        <taxon>Actinomycetota</taxon>
        <taxon>Actinomycetes</taxon>
        <taxon>Propionibacteriales</taxon>
        <taxon>Nocardioidaceae</taxon>
        <taxon>Friedmanniella</taxon>
        <taxon>environmental samples</taxon>
    </lineage>
</organism>
<reference evidence="2" key="1">
    <citation type="submission" date="2020-02" db="EMBL/GenBank/DDBJ databases">
        <authorList>
            <person name="Meier V. D."/>
        </authorList>
    </citation>
    <scope>NUCLEOTIDE SEQUENCE</scope>
    <source>
        <strain evidence="2">AVDCRST_MAG48</strain>
    </source>
</reference>
<feature type="compositionally biased region" description="Basic residues" evidence="1">
    <location>
        <begin position="55"/>
        <end position="89"/>
    </location>
</feature>
<name>A0A6J4JWG9_9ACTN</name>
<gene>
    <name evidence="2" type="ORF">AVDCRST_MAG48-396</name>
</gene>
<feature type="non-terminal residue" evidence="2">
    <location>
        <position position="89"/>
    </location>
</feature>
<feature type="region of interest" description="Disordered" evidence="1">
    <location>
        <begin position="1"/>
        <end position="89"/>
    </location>
</feature>
<sequence length="89" mass="10293">DPPARPAGGHRRRPGPRAQRAAGPAALPADRHRRGHGRAVRRLPGLPRGQLQRPGVRRLLRLQRPHRRGDRLRRRPDRRRLPALHRRGR</sequence>
<evidence type="ECO:0000313" key="2">
    <source>
        <dbReference type="EMBL" id="CAA9289368.1"/>
    </source>
</evidence>
<dbReference type="EMBL" id="CADCTS010000058">
    <property type="protein sequence ID" value="CAA9289368.1"/>
    <property type="molecule type" value="Genomic_DNA"/>
</dbReference>
<evidence type="ECO:0000256" key="1">
    <source>
        <dbReference type="SAM" id="MobiDB-lite"/>
    </source>
</evidence>
<dbReference type="AlphaFoldDB" id="A0A6J4JWG9"/>
<protein>
    <submittedName>
        <fullName evidence="2">Uncharacterized protein</fullName>
    </submittedName>
</protein>
<feature type="compositionally biased region" description="Low complexity" evidence="1">
    <location>
        <begin position="16"/>
        <end position="28"/>
    </location>
</feature>
<feature type="non-terminal residue" evidence="2">
    <location>
        <position position="1"/>
    </location>
</feature>
<accession>A0A6J4JWG9</accession>
<feature type="compositionally biased region" description="Basic residues" evidence="1">
    <location>
        <begin position="31"/>
        <end position="41"/>
    </location>
</feature>